<dbReference type="OrthoDB" id="16535at2759"/>
<accession>A0A836C6U8</accession>
<reference evidence="5" key="1">
    <citation type="journal article" date="2020" name="bioRxiv">
        <title>Comparative genomics of Chlamydomonas.</title>
        <authorList>
            <person name="Craig R.J."/>
            <person name="Hasan A.R."/>
            <person name="Ness R.W."/>
            <person name="Keightley P.D."/>
        </authorList>
    </citation>
    <scope>NUCLEOTIDE SEQUENCE</scope>
    <source>
        <strain evidence="5">CCAP 11/70</strain>
    </source>
</reference>
<protein>
    <recommendedName>
        <fullName evidence="7">ATP synthase mitochondrial F1 complex assembly factor 1</fullName>
    </recommendedName>
</protein>
<dbReference type="Proteomes" id="UP000612055">
    <property type="component" value="Unassembled WGS sequence"/>
</dbReference>
<dbReference type="InterPro" id="IPR010591">
    <property type="entry name" value="ATP11"/>
</dbReference>
<dbReference type="PANTHER" id="PTHR13126:SF0">
    <property type="entry name" value="ATP SYNTHASE MITOCHONDRIAL F1 COMPLEX ASSEMBLY FACTOR 1"/>
    <property type="match status" value="1"/>
</dbReference>
<evidence type="ECO:0000256" key="2">
    <source>
        <dbReference type="ARBA" id="ARBA00009116"/>
    </source>
</evidence>
<dbReference type="GO" id="GO:0033615">
    <property type="term" value="P:mitochondrial proton-transporting ATP synthase complex assembly"/>
    <property type="evidence" value="ECO:0007669"/>
    <property type="project" value="TreeGrafter"/>
</dbReference>
<dbReference type="PANTHER" id="PTHR13126">
    <property type="entry name" value="CHAPERONE ATP11"/>
    <property type="match status" value="1"/>
</dbReference>
<dbReference type="AlphaFoldDB" id="A0A836C6U8"/>
<organism evidence="5 6">
    <name type="scientific">Edaphochlamys debaryana</name>
    <dbReference type="NCBI Taxonomy" id="47281"/>
    <lineage>
        <taxon>Eukaryota</taxon>
        <taxon>Viridiplantae</taxon>
        <taxon>Chlorophyta</taxon>
        <taxon>core chlorophytes</taxon>
        <taxon>Chlorophyceae</taxon>
        <taxon>CS clade</taxon>
        <taxon>Chlamydomonadales</taxon>
        <taxon>Chlamydomonadales incertae sedis</taxon>
        <taxon>Edaphochlamys</taxon>
    </lineage>
</organism>
<sequence length="224" mass="24593">MQQARSKLALACRRWMLSTQPALPALAGSALQAGGHVAGVSGISAPSPTQLDQIVKLDHLLNKSGDEVAEIWEQYHSDPKGGRVGTVMTAADYRTFVQRAKESPMFVLPLARPQGYETLLVQAQLPFVLITGLEEFKRHGESAPPYLTLTHYAELLDSHGLALVRGDVIHDKALSLSQARTIMEVTRAFYVSDEDYPLVHTFNHRPAAFRFDLLLGKLGLPAEP</sequence>
<keyword evidence="4" id="KW-0496">Mitochondrion</keyword>
<gene>
    <name evidence="5" type="ORF">HYH03_001094</name>
</gene>
<evidence type="ECO:0000256" key="3">
    <source>
        <dbReference type="ARBA" id="ARBA00022946"/>
    </source>
</evidence>
<evidence type="ECO:0000313" key="6">
    <source>
        <dbReference type="Proteomes" id="UP000612055"/>
    </source>
</evidence>
<keyword evidence="3" id="KW-0809">Transit peptide</keyword>
<keyword evidence="6" id="KW-1185">Reference proteome</keyword>
<evidence type="ECO:0000256" key="4">
    <source>
        <dbReference type="ARBA" id="ARBA00023128"/>
    </source>
</evidence>
<dbReference type="GO" id="GO:0005739">
    <property type="term" value="C:mitochondrion"/>
    <property type="evidence" value="ECO:0007669"/>
    <property type="project" value="UniProtKB-SubCell"/>
</dbReference>
<name>A0A836C6U8_9CHLO</name>
<proteinExistence type="inferred from homology"/>
<comment type="caution">
    <text evidence="5">The sequence shown here is derived from an EMBL/GenBank/DDBJ whole genome shotgun (WGS) entry which is preliminary data.</text>
</comment>
<dbReference type="EMBL" id="JAEHOE010000002">
    <property type="protein sequence ID" value="KAG2501294.1"/>
    <property type="molecule type" value="Genomic_DNA"/>
</dbReference>
<evidence type="ECO:0000256" key="1">
    <source>
        <dbReference type="ARBA" id="ARBA00004173"/>
    </source>
</evidence>
<evidence type="ECO:0008006" key="7">
    <source>
        <dbReference type="Google" id="ProtNLM"/>
    </source>
</evidence>
<comment type="subcellular location">
    <subcellularLocation>
        <location evidence="1">Mitochondrion</location>
    </subcellularLocation>
</comment>
<comment type="similarity">
    <text evidence="2">Belongs to the ATP11 family.</text>
</comment>
<dbReference type="Pfam" id="PF06644">
    <property type="entry name" value="ATP11"/>
    <property type="match status" value="1"/>
</dbReference>
<evidence type="ECO:0000313" key="5">
    <source>
        <dbReference type="EMBL" id="KAG2501294.1"/>
    </source>
</evidence>